<accession>A0A8J4CNT4</accession>
<protein>
    <recommendedName>
        <fullName evidence="2">Fungal lipase-type domain-containing protein</fullName>
    </recommendedName>
</protein>
<dbReference type="InterPro" id="IPR002921">
    <property type="entry name" value="Fungal_lipase-type"/>
</dbReference>
<feature type="domain" description="Fungal lipase-type" evidence="2">
    <location>
        <begin position="523"/>
        <end position="640"/>
    </location>
</feature>
<sequence length="955" mass="99511">DYRKAYASAVLLMYPATVSCVGNRRYPLRSCRRAPWAGCSKRNLSRLLCRVLAPPEAPGRRPRSASVDVTQSQSQTAASADFWSSTTAFASQLLSHFRASAFVGASADAVLREASTKERELQRSKELLDVSAFLSPVGVWELKRIRKLSALTVLTYYMQLVTPQRLQRAHGLTLVTTSRSCDVRSEEVSDAAEQVAADGDGMAVSLQAAKDMYQALKRDGGAAAAGPGTGTGPDGSSNIVTLSRSMPYQVISSPTPTGPSPPVTGQGLSSPLPQQQLQQQQQQQSSQQLAAGGGSGSSARPRTPRTPAEVVTAKLAEAAQAATAAATSPLASAAESIYAGLASLPIRNALVGANNRAGNALVLPPPTPAAGSGALATSTASLSSVDGTAMAPAAANAASDGASASPGNLNRKATAASITELAAEQFRQQSLLGMTGFGAGRGNAGGLTPGITGGLLSVTSPATAAAGAAATMASGASVTGAAATSVLSSSSSSFSLTFSPSSQLTCPSEWFVVDDSATHTRTFVIQGSDTLDHWKLNLTFDPVPFEDPALGVKVHRGVYEAACALYERFLPLVYEHLQSSSSPMIAFTGHSIGGSLATLLMLMYRCRGVLPPHTIATVYTFGSPAVFCQSHSHSHSAPVPYPGSTSNSWISPSLWSLSSASSVSSISSVEDPPVGGGGAPSPTFALSTGSESASKGTAGCACGADLLLARLDLPSTIVRNIIMTRDIVPRAFACDYSLVADIMKSWGSSFKEHCCLNRHGRKHLYYFVGRICILQPDSWHTFMANEADHPMLPPGPELFVLTDPDTQQAPLAAAAASEAPSSPPPPPAAVQPAARSVTEAVWELMDCPHPLETLADPGAYLATGSISRYHNPENYTKALARITHLKRLAERRLDRRLPPKPRPQARAGEAAPSAVMTTKETAPPASLPWDSSDGQDLDLHVVAPALLRADAHACR</sequence>
<gene>
    <name evidence="3" type="ORF">Vretifemale_15167</name>
</gene>
<evidence type="ECO:0000313" key="3">
    <source>
        <dbReference type="EMBL" id="GIL86966.1"/>
    </source>
</evidence>
<dbReference type="AlphaFoldDB" id="A0A8J4CNT4"/>
<dbReference type="SUPFAM" id="SSF53474">
    <property type="entry name" value="alpha/beta-Hydrolases"/>
    <property type="match status" value="1"/>
</dbReference>
<keyword evidence="4" id="KW-1185">Reference proteome</keyword>
<dbReference type="PANTHER" id="PTHR46483">
    <property type="entry name" value="PHOSPHOLIPASE A1 PLIP2, CHLOROPLASTIC"/>
    <property type="match status" value="1"/>
</dbReference>
<feature type="compositionally biased region" description="Polar residues" evidence="1">
    <location>
        <begin position="236"/>
        <end position="246"/>
    </location>
</feature>
<feature type="non-terminal residue" evidence="3">
    <location>
        <position position="955"/>
    </location>
</feature>
<feature type="region of interest" description="Disordered" evidence="1">
    <location>
        <begin position="220"/>
        <end position="309"/>
    </location>
</feature>
<feature type="region of interest" description="Disordered" evidence="1">
    <location>
        <begin position="810"/>
        <end position="834"/>
    </location>
</feature>
<feature type="compositionally biased region" description="Low complexity" evidence="1">
    <location>
        <begin position="810"/>
        <end position="820"/>
    </location>
</feature>
<reference evidence="3" key="1">
    <citation type="journal article" date="2021" name="Proc. Natl. Acad. Sci. U.S.A.">
        <title>Three genomes in the algal genus Volvox reveal the fate of a haploid sex-determining region after a transition to homothallism.</title>
        <authorList>
            <person name="Yamamoto K."/>
            <person name="Hamaji T."/>
            <person name="Kawai-Toyooka H."/>
            <person name="Matsuzaki R."/>
            <person name="Takahashi F."/>
            <person name="Nishimura Y."/>
            <person name="Kawachi M."/>
            <person name="Noguchi H."/>
            <person name="Minakuchi Y."/>
            <person name="Umen J.G."/>
            <person name="Toyoda A."/>
            <person name="Nozaki H."/>
        </authorList>
    </citation>
    <scope>NUCLEOTIDE SEQUENCE</scope>
    <source>
        <strain evidence="3">NIES-3786</strain>
    </source>
</reference>
<dbReference type="GO" id="GO:0006629">
    <property type="term" value="P:lipid metabolic process"/>
    <property type="evidence" value="ECO:0007669"/>
    <property type="project" value="InterPro"/>
</dbReference>
<feature type="region of interest" description="Disordered" evidence="1">
    <location>
        <begin position="892"/>
        <end position="932"/>
    </location>
</feature>
<dbReference type="Proteomes" id="UP000747110">
    <property type="component" value="Unassembled WGS sequence"/>
</dbReference>
<proteinExistence type="predicted"/>
<name>A0A8J4CNT4_9CHLO</name>
<evidence type="ECO:0000259" key="2">
    <source>
        <dbReference type="Pfam" id="PF01764"/>
    </source>
</evidence>
<dbReference type="CDD" id="cd00519">
    <property type="entry name" value="Lipase_3"/>
    <property type="match status" value="1"/>
</dbReference>
<comment type="caution">
    <text evidence="3">The sequence shown here is derived from an EMBL/GenBank/DDBJ whole genome shotgun (WGS) entry which is preliminary data.</text>
</comment>
<dbReference type="InterPro" id="IPR029058">
    <property type="entry name" value="AB_hydrolase_fold"/>
</dbReference>
<dbReference type="InterPro" id="IPR043367">
    <property type="entry name" value="PLIP1/2/3"/>
</dbReference>
<dbReference type="Gene3D" id="3.40.50.1820">
    <property type="entry name" value="alpha/beta hydrolase"/>
    <property type="match status" value="1"/>
</dbReference>
<dbReference type="PANTHER" id="PTHR46483:SF4">
    <property type="entry name" value="PHOSPHOLIPASE A1 PLIP2, CHLOROPLASTIC"/>
    <property type="match status" value="1"/>
</dbReference>
<dbReference type="EMBL" id="BNCP01000037">
    <property type="protein sequence ID" value="GIL86966.1"/>
    <property type="molecule type" value="Genomic_DNA"/>
</dbReference>
<dbReference type="OrthoDB" id="438440at2759"/>
<evidence type="ECO:0000256" key="1">
    <source>
        <dbReference type="SAM" id="MobiDB-lite"/>
    </source>
</evidence>
<dbReference type="GO" id="GO:0008970">
    <property type="term" value="F:phospholipase A1 activity"/>
    <property type="evidence" value="ECO:0007669"/>
    <property type="project" value="InterPro"/>
</dbReference>
<dbReference type="Pfam" id="PF01764">
    <property type="entry name" value="Lipase_3"/>
    <property type="match status" value="1"/>
</dbReference>
<feature type="compositionally biased region" description="Low complexity" evidence="1">
    <location>
        <begin position="263"/>
        <end position="290"/>
    </location>
</feature>
<evidence type="ECO:0000313" key="4">
    <source>
        <dbReference type="Proteomes" id="UP000747110"/>
    </source>
</evidence>
<organism evidence="3 4">
    <name type="scientific">Volvox reticuliferus</name>
    <dbReference type="NCBI Taxonomy" id="1737510"/>
    <lineage>
        <taxon>Eukaryota</taxon>
        <taxon>Viridiplantae</taxon>
        <taxon>Chlorophyta</taxon>
        <taxon>core chlorophytes</taxon>
        <taxon>Chlorophyceae</taxon>
        <taxon>CS clade</taxon>
        <taxon>Chlamydomonadales</taxon>
        <taxon>Volvocaceae</taxon>
        <taxon>Volvox</taxon>
    </lineage>
</organism>